<accession>A0ABZ2MPG6</accession>
<keyword evidence="2" id="KW-1185">Reference proteome</keyword>
<gene>
    <name evidence="1" type="ORF">WCV66_18010</name>
</gene>
<evidence type="ECO:0000313" key="2">
    <source>
        <dbReference type="Proteomes" id="UP001368328"/>
    </source>
</evidence>
<dbReference type="EMBL" id="CP147403">
    <property type="protein sequence ID" value="WXB87120.1"/>
    <property type="molecule type" value="Genomic_DNA"/>
</dbReference>
<protein>
    <submittedName>
        <fullName evidence="1">Uncharacterized protein</fullName>
    </submittedName>
</protein>
<dbReference type="RefSeq" id="WP_338786383.1">
    <property type="nucleotide sequence ID" value="NZ_CP147403.1"/>
</dbReference>
<sequence>MLHARFGEIDWNQSKLRQCITKKIKKGVSADKMFHSALYQNTVGTLSKFLTESCIPHTNASFEFSYWDVFYISKI</sequence>
<reference evidence="1 2" key="1">
    <citation type="submission" date="2024-02" db="EMBL/GenBank/DDBJ databases">
        <title>Seven novel Bacillus-like species.</title>
        <authorList>
            <person name="Liu G."/>
        </authorList>
    </citation>
    <scope>NUCLEOTIDE SEQUENCE [LARGE SCALE GENOMIC DNA]</scope>
    <source>
        <strain evidence="1 2">FJAT-53654</strain>
    </source>
</reference>
<organism evidence="1 2">
    <name type="scientific">Metabacillus rhizosphaerae</name>
    <dbReference type="NCBI Taxonomy" id="3117747"/>
    <lineage>
        <taxon>Bacteria</taxon>
        <taxon>Bacillati</taxon>
        <taxon>Bacillota</taxon>
        <taxon>Bacilli</taxon>
        <taxon>Bacillales</taxon>
        <taxon>Bacillaceae</taxon>
        <taxon>Metabacillus</taxon>
    </lineage>
</organism>
<name>A0ABZ2MPG6_9BACI</name>
<proteinExistence type="predicted"/>
<evidence type="ECO:0000313" key="1">
    <source>
        <dbReference type="EMBL" id="WXB87120.1"/>
    </source>
</evidence>
<dbReference type="Proteomes" id="UP001368328">
    <property type="component" value="Chromosome"/>
</dbReference>